<sequence length="344" mass="37863">MKSRRTRSSKQLEEDGGPAPDTKLKASICIPSYNRKELLLATLRSLNQQSAPPDTYEVIVADDGSSDGTVEALADLRTRYRLRWFTQPNAGPAAASNAAAEMAENEVLIFLDADQVCSLEMVAVHLETHEREGNVFVQGLYPLAEGYRSRAASLLYERELLSALEPIDRPHPASPHMWSAQVSVRRSVWKEVGGFDSSFREYGGEDTDFGLRVAAMGIRFLFDPRALSYHLHDVSYGSLRKQAYHEGCSIVRLSKKHGLSVETLFGGELDKRVDRLFESGWNGAPRAMDAIGHALSWGVMAADAVRARPLQLLAARLVHRWYKVGGLVAAGYRPGTAKSPPGPA</sequence>
<evidence type="ECO:0000313" key="4">
    <source>
        <dbReference type="Proteomes" id="UP000612893"/>
    </source>
</evidence>
<dbReference type="Gene3D" id="3.90.550.10">
    <property type="entry name" value="Spore Coat Polysaccharide Biosynthesis Protein SpsA, Chain A"/>
    <property type="match status" value="1"/>
</dbReference>
<proteinExistence type="predicted"/>
<evidence type="ECO:0000313" key="3">
    <source>
        <dbReference type="EMBL" id="MBJ7600211.1"/>
    </source>
</evidence>
<protein>
    <submittedName>
        <fullName evidence="3">Glycosyltransferase</fullName>
    </submittedName>
</protein>
<evidence type="ECO:0000259" key="2">
    <source>
        <dbReference type="Pfam" id="PF00535"/>
    </source>
</evidence>
<dbReference type="AlphaFoldDB" id="A0A934KBJ1"/>
<dbReference type="SUPFAM" id="SSF53448">
    <property type="entry name" value="Nucleotide-diphospho-sugar transferases"/>
    <property type="match status" value="1"/>
</dbReference>
<reference evidence="3" key="1">
    <citation type="submission" date="2020-10" db="EMBL/GenBank/DDBJ databases">
        <title>Ca. Dormibacterota MAGs.</title>
        <authorList>
            <person name="Montgomery K."/>
        </authorList>
    </citation>
    <scope>NUCLEOTIDE SEQUENCE [LARGE SCALE GENOMIC DNA]</scope>
    <source>
        <strain evidence="3">SC8812_S17_10</strain>
    </source>
</reference>
<evidence type="ECO:0000256" key="1">
    <source>
        <dbReference type="SAM" id="MobiDB-lite"/>
    </source>
</evidence>
<dbReference type="EMBL" id="JAEKNR010000194">
    <property type="protein sequence ID" value="MBJ7600211.1"/>
    <property type="molecule type" value="Genomic_DNA"/>
</dbReference>
<dbReference type="InterPro" id="IPR001173">
    <property type="entry name" value="Glyco_trans_2-like"/>
</dbReference>
<accession>A0A934KBJ1</accession>
<dbReference type="InterPro" id="IPR029044">
    <property type="entry name" value="Nucleotide-diphossugar_trans"/>
</dbReference>
<organism evidence="3 4">
    <name type="scientific">Candidatus Nephthysia bennettiae</name>
    <dbReference type="NCBI Taxonomy" id="3127016"/>
    <lineage>
        <taxon>Bacteria</taxon>
        <taxon>Bacillati</taxon>
        <taxon>Candidatus Dormiibacterota</taxon>
        <taxon>Candidatus Dormibacteria</taxon>
        <taxon>Candidatus Dormibacterales</taxon>
        <taxon>Candidatus Dormibacteraceae</taxon>
        <taxon>Candidatus Nephthysia</taxon>
    </lineage>
</organism>
<dbReference type="PANTHER" id="PTHR43685:SF3">
    <property type="entry name" value="SLR2126 PROTEIN"/>
    <property type="match status" value="1"/>
</dbReference>
<dbReference type="InterPro" id="IPR050834">
    <property type="entry name" value="Glycosyltransf_2"/>
</dbReference>
<feature type="domain" description="Glycosyltransferase 2-like" evidence="2">
    <location>
        <begin position="27"/>
        <end position="188"/>
    </location>
</feature>
<gene>
    <name evidence="3" type="ORF">JF922_19330</name>
</gene>
<dbReference type="Pfam" id="PF00535">
    <property type="entry name" value="Glycos_transf_2"/>
    <property type="match status" value="1"/>
</dbReference>
<dbReference type="Proteomes" id="UP000612893">
    <property type="component" value="Unassembled WGS sequence"/>
</dbReference>
<comment type="caution">
    <text evidence="3">The sequence shown here is derived from an EMBL/GenBank/DDBJ whole genome shotgun (WGS) entry which is preliminary data.</text>
</comment>
<dbReference type="RefSeq" id="WP_338203952.1">
    <property type="nucleotide sequence ID" value="NZ_JAEKNR010000194.1"/>
</dbReference>
<dbReference type="PANTHER" id="PTHR43685">
    <property type="entry name" value="GLYCOSYLTRANSFERASE"/>
    <property type="match status" value="1"/>
</dbReference>
<feature type="region of interest" description="Disordered" evidence="1">
    <location>
        <begin position="1"/>
        <end position="24"/>
    </location>
</feature>
<keyword evidence="4" id="KW-1185">Reference proteome</keyword>
<name>A0A934KBJ1_9BACT</name>